<proteinExistence type="predicted"/>
<sequence>MKDNLVKVNGITPIDKFPPCPANHPCIEICKTDKLCIPCKKPDIKDICEIFVDISICDFKTINTPMGKKLVIEGIEHIKIVYTADTPCQNVHSAHFNVPFCTFVLLKNICRKVVDVYAAVEYASVKLIDCKCFAISTIIFICPLFQKKPHHHCNENNDCYCTDYTYCSNDHCLHECNNIEFDYDNSDSYNDNEVKWDNCDCS</sequence>
<dbReference type="Proteomes" id="UP001078443">
    <property type="component" value="Unassembled WGS sequence"/>
</dbReference>
<dbReference type="RefSeq" id="WP_268039427.1">
    <property type="nucleotide sequence ID" value="NZ_JAPQER010000001.1"/>
</dbReference>
<dbReference type="InterPro" id="IPR024300">
    <property type="entry name" value="SipL_SPOCS_dom"/>
</dbReference>
<accession>A0ABT4CYH6</accession>
<organism evidence="2 3">
    <name type="scientific">Clostridium aestuarii</name>
    <dbReference type="NCBI Taxonomy" id="338193"/>
    <lineage>
        <taxon>Bacteria</taxon>
        <taxon>Bacillati</taxon>
        <taxon>Bacillota</taxon>
        <taxon>Clostridia</taxon>
        <taxon>Eubacteriales</taxon>
        <taxon>Clostridiaceae</taxon>
        <taxon>Clostridium</taxon>
    </lineage>
</organism>
<gene>
    <name evidence="2" type="ORF">OW763_02220</name>
</gene>
<evidence type="ECO:0000259" key="1">
    <source>
        <dbReference type="Pfam" id="PF12673"/>
    </source>
</evidence>
<protein>
    <submittedName>
        <fullName evidence="2">DUF3794 domain-containing protein</fullName>
    </submittedName>
</protein>
<reference evidence="2" key="1">
    <citation type="submission" date="2022-12" db="EMBL/GenBank/DDBJ databases">
        <authorList>
            <person name="Wang J."/>
        </authorList>
    </citation>
    <scope>NUCLEOTIDE SEQUENCE</scope>
    <source>
        <strain evidence="2">HY-45-18</strain>
    </source>
</reference>
<comment type="caution">
    <text evidence="2">The sequence shown here is derived from an EMBL/GenBank/DDBJ whole genome shotgun (WGS) entry which is preliminary data.</text>
</comment>
<name>A0ABT4CYH6_9CLOT</name>
<dbReference type="Pfam" id="PF12673">
    <property type="entry name" value="SipL"/>
    <property type="match status" value="1"/>
</dbReference>
<feature type="domain" description="SipL SPOCS" evidence="1">
    <location>
        <begin position="43"/>
        <end position="128"/>
    </location>
</feature>
<evidence type="ECO:0000313" key="2">
    <source>
        <dbReference type="EMBL" id="MCY6483170.1"/>
    </source>
</evidence>
<keyword evidence="3" id="KW-1185">Reference proteome</keyword>
<evidence type="ECO:0000313" key="3">
    <source>
        <dbReference type="Proteomes" id="UP001078443"/>
    </source>
</evidence>
<dbReference type="EMBL" id="JAPQER010000001">
    <property type="protein sequence ID" value="MCY6483170.1"/>
    <property type="molecule type" value="Genomic_DNA"/>
</dbReference>